<accession>A0AAD6U114</accession>
<keyword evidence="3" id="KW-1185">Reference proteome</keyword>
<dbReference type="PROSITE" id="PS50878">
    <property type="entry name" value="RT_POL"/>
    <property type="match status" value="1"/>
</dbReference>
<evidence type="ECO:0000313" key="2">
    <source>
        <dbReference type="EMBL" id="KAJ7081140.1"/>
    </source>
</evidence>
<feature type="non-terminal residue" evidence="2">
    <location>
        <position position="1"/>
    </location>
</feature>
<dbReference type="Proteomes" id="UP001222325">
    <property type="component" value="Unassembled WGS sequence"/>
</dbReference>
<sequence length="419" mass="47934">AFRSLLGILTGDPGSPHLWNLFMSDFILACHPEDIELNGVPIPQVEHADDILTASGASQGLQCHLNGAQAWADDNGCETSKPKCIYQIYGPRQKTYPTFHLSGATIKQVQKACYLGIWLETGTKFIWREHYKVKAKKATVVANVILGLDRFVGHLPAWDARTLYMARVDPYLTSGCDVCLDVNLKSLKLLEKVQLRFLRRMLGIGSQSVRAVLFSETGIWPIKYRRVYLALSNLCYLLKLEPVRPAWNALQQSLTLARASQISWINDLRIVLSLLHIPVDLDISRDLDVTAVQQAMTEVKKSMEAWIDNEIESSSRVRDLLTGRLELDKDSGKLVKKSLDFRHYLRIKQPEHQRALTRLILSSHGLAVERRRWTERGKNIVPKQWRLCRFCYIYVEDPAHALFACQHDEIKKIREEFFV</sequence>
<dbReference type="AlphaFoldDB" id="A0AAD6U114"/>
<feature type="non-terminal residue" evidence="2">
    <location>
        <position position="419"/>
    </location>
</feature>
<feature type="domain" description="Reverse transcriptase" evidence="1">
    <location>
        <begin position="1"/>
        <end position="106"/>
    </location>
</feature>
<proteinExistence type="predicted"/>
<comment type="caution">
    <text evidence="2">The sequence shown here is derived from an EMBL/GenBank/DDBJ whole genome shotgun (WGS) entry which is preliminary data.</text>
</comment>
<dbReference type="EMBL" id="JARJCN010000051">
    <property type="protein sequence ID" value="KAJ7081140.1"/>
    <property type="molecule type" value="Genomic_DNA"/>
</dbReference>
<dbReference type="InterPro" id="IPR000477">
    <property type="entry name" value="RT_dom"/>
</dbReference>
<organism evidence="2 3">
    <name type="scientific">Mycena belliarum</name>
    <dbReference type="NCBI Taxonomy" id="1033014"/>
    <lineage>
        <taxon>Eukaryota</taxon>
        <taxon>Fungi</taxon>
        <taxon>Dikarya</taxon>
        <taxon>Basidiomycota</taxon>
        <taxon>Agaricomycotina</taxon>
        <taxon>Agaricomycetes</taxon>
        <taxon>Agaricomycetidae</taxon>
        <taxon>Agaricales</taxon>
        <taxon>Marasmiineae</taxon>
        <taxon>Mycenaceae</taxon>
        <taxon>Mycena</taxon>
    </lineage>
</organism>
<gene>
    <name evidence="2" type="ORF">B0H15DRAFT_747330</name>
</gene>
<reference evidence="2" key="1">
    <citation type="submission" date="2023-03" db="EMBL/GenBank/DDBJ databases">
        <title>Massive genome expansion in bonnet fungi (Mycena s.s.) driven by repeated elements and novel gene families across ecological guilds.</title>
        <authorList>
            <consortium name="Lawrence Berkeley National Laboratory"/>
            <person name="Harder C.B."/>
            <person name="Miyauchi S."/>
            <person name="Viragh M."/>
            <person name="Kuo A."/>
            <person name="Thoen E."/>
            <person name="Andreopoulos B."/>
            <person name="Lu D."/>
            <person name="Skrede I."/>
            <person name="Drula E."/>
            <person name="Henrissat B."/>
            <person name="Morin E."/>
            <person name="Kohler A."/>
            <person name="Barry K."/>
            <person name="LaButti K."/>
            <person name="Morin E."/>
            <person name="Salamov A."/>
            <person name="Lipzen A."/>
            <person name="Mereny Z."/>
            <person name="Hegedus B."/>
            <person name="Baldrian P."/>
            <person name="Stursova M."/>
            <person name="Weitz H."/>
            <person name="Taylor A."/>
            <person name="Grigoriev I.V."/>
            <person name="Nagy L.G."/>
            <person name="Martin F."/>
            <person name="Kauserud H."/>
        </authorList>
    </citation>
    <scope>NUCLEOTIDE SEQUENCE</scope>
    <source>
        <strain evidence="2">CBHHK173m</strain>
    </source>
</reference>
<evidence type="ECO:0000259" key="1">
    <source>
        <dbReference type="PROSITE" id="PS50878"/>
    </source>
</evidence>
<evidence type="ECO:0000313" key="3">
    <source>
        <dbReference type="Proteomes" id="UP001222325"/>
    </source>
</evidence>
<protein>
    <recommendedName>
        <fullName evidence="1">Reverse transcriptase domain-containing protein</fullName>
    </recommendedName>
</protein>
<name>A0AAD6U114_9AGAR</name>